<gene>
    <name evidence="1" type="ORF">OCH239_11845</name>
</gene>
<accession>X7ELB4</accession>
<comment type="caution">
    <text evidence="1">The sequence shown here is derived from an EMBL/GenBank/DDBJ whole genome shotgun (WGS) entry which is preliminary data.</text>
</comment>
<evidence type="ECO:0000313" key="2">
    <source>
        <dbReference type="Proteomes" id="UP000022447"/>
    </source>
</evidence>
<proteinExistence type="predicted"/>
<dbReference type="eggNOG" id="ENOG5030YSX">
    <property type="taxonomic scope" value="Bacteria"/>
</dbReference>
<reference evidence="1 2" key="1">
    <citation type="submission" date="2014-01" db="EMBL/GenBank/DDBJ databases">
        <title>Roseivivax halodurans JCM 10272 Genome Sequencing.</title>
        <authorList>
            <person name="Lai Q."/>
            <person name="Li G."/>
            <person name="Shao Z."/>
        </authorList>
    </citation>
    <scope>NUCLEOTIDE SEQUENCE [LARGE SCALE GENOMIC DNA]</scope>
    <source>
        <strain evidence="1 2">JCM 10272</strain>
    </source>
</reference>
<protein>
    <submittedName>
        <fullName evidence="1">Uncharacterized protein</fullName>
    </submittedName>
</protein>
<evidence type="ECO:0000313" key="1">
    <source>
        <dbReference type="EMBL" id="ETX15946.1"/>
    </source>
</evidence>
<dbReference type="Proteomes" id="UP000022447">
    <property type="component" value="Unassembled WGS sequence"/>
</dbReference>
<keyword evidence="2" id="KW-1185">Reference proteome</keyword>
<dbReference type="AlphaFoldDB" id="X7ELB4"/>
<dbReference type="OrthoDB" id="7867718at2"/>
<dbReference type="EMBL" id="JALZ01000003">
    <property type="protein sequence ID" value="ETX15946.1"/>
    <property type="molecule type" value="Genomic_DNA"/>
</dbReference>
<sequence>MQNDELIALLAADALPTVPHGTTAASAGGFVGIFGPAAPRFSSRAKVAADAARRMAWLEALMPAGALLPAMPGTQLAHDELPGMVEANRALLERAASEVAGKVQFQVTVGSGDAAPLQGAMAAAELARRLYGLTDSCHALPVHEALISNHVILIEAFREADLDAALAEIDETYPGLEIRQIGPAPAVSFASLRLRRVSSRRIRAALRLLGLGAMPDGDALRVARRAALLAARPGRQGAIREAADILAAAIGCAAPAGPLILAEIWSEGRGATAPHARAAA</sequence>
<dbReference type="RefSeq" id="WP_037259409.1">
    <property type="nucleotide sequence ID" value="NZ_JALZ01000003.1"/>
</dbReference>
<organism evidence="1 2">
    <name type="scientific">Roseivivax halodurans JCM 10272</name>
    <dbReference type="NCBI Taxonomy" id="1449350"/>
    <lineage>
        <taxon>Bacteria</taxon>
        <taxon>Pseudomonadati</taxon>
        <taxon>Pseudomonadota</taxon>
        <taxon>Alphaproteobacteria</taxon>
        <taxon>Rhodobacterales</taxon>
        <taxon>Roseobacteraceae</taxon>
        <taxon>Roseivivax</taxon>
    </lineage>
</organism>
<dbReference type="STRING" id="1449350.OCH239_11845"/>
<name>X7ELB4_9RHOB</name>